<reference evidence="7" key="1">
    <citation type="submission" date="2023-01" db="EMBL/GenBank/DDBJ databases">
        <title>Key to firefly adult light organ development and bioluminescence: homeobox transcription factors regulate luciferase expression and transportation to peroxisome.</title>
        <authorList>
            <person name="Fu X."/>
        </authorList>
    </citation>
    <scope>NUCLEOTIDE SEQUENCE [LARGE SCALE GENOMIC DNA]</scope>
</reference>
<dbReference type="PANTHER" id="PTHR46170">
    <property type="entry name" value="GATOR COMPLEX PROTEIN WDR59"/>
    <property type="match status" value="1"/>
</dbReference>
<proteinExistence type="inferred from homology"/>
<protein>
    <recommendedName>
        <fullName evidence="5">RWD domain-containing protein</fullName>
    </recommendedName>
</protein>
<feature type="domain" description="RWD" evidence="5">
    <location>
        <begin position="364"/>
        <end position="466"/>
    </location>
</feature>
<evidence type="ECO:0000256" key="1">
    <source>
        <dbReference type="ARBA" id="ARBA00022574"/>
    </source>
</evidence>
<dbReference type="PROSITE" id="PS50908">
    <property type="entry name" value="RWD"/>
    <property type="match status" value="1"/>
</dbReference>
<evidence type="ECO:0000256" key="3">
    <source>
        <dbReference type="ARBA" id="ARBA00038452"/>
    </source>
</evidence>
<dbReference type="SMART" id="SM00591">
    <property type="entry name" value="RWD"/>
    <property type="match status" value="1"/>
</dbReference>
<dbReference type="SUPFAM" id="SSF50978">
    <property type="entry name" value="WD40 repeat-like"/>
    <property type="match status" value="1"/>
</dbReference>
<dbReference type="PROSITE" id="PS50294">
    <property type="entry name" value="WD_REPEATS_REGION"/>
    <property type="match status" value="2"/>
</dbReference>
<dbReference type="Pfam" id="PF17120">
    <property type="entry name" value="zf-RING_16"/>
    <property type="match status" value="1"/>
</dbReference>
<dbReference type="InterPro" id="IPR015943">
    <property type="entry name" value="WD40/YVTN_repeat-like_dom_sf"/>
</dbReference>
<dbReference type="EMBL" id="JARPUR010000003">
    <property type="protein sequence ID" value="KAK4879789.1"/>
    <property type="molecule type" value="Genomic_DNA"/>
</dbReference>
<keyword evidence="1 4" id="KW-0853">WD repeat</keyword>
<dbReference type="PANTHER" id="PTHR46170:SF1">
    <property type="entry name" value="GATOR COMPLEX PROTEIN WDR59"/>
    <property type="match status" value="1"/>
</dbReference>
<accession>A0AAN7P9L2</accession>
<dbReference type="InterPro" id="IPR001680">
    <property type="entry name" value="WD40_rpt"/>
</dbReference>
<dbReference type="InterPro" id="IPR049566">
    <property type="entry name" value="WDR59_RTC1-like_RING_Znf"/>
</dbReference>
<dbReference type="InterPro" id="IPR039456">
    <property type="entry name" value="WDR59_mRING-H2-C3H3C2"/>
</dbReference>
<dbReference type="PROSITE" id="PS00678">
    <property type="entry name" value="WD_REPEATS_1"/>
    <property type="match status" value="1"/>
</dbReference>
<dbReference type="Pfam" id="PF00400">
    <property type="entry name" value="WD40"/>
    <property type="match status" value="2"/>
</dbReference>
<keyword evidence="7" id="KW-1185">Reference proteome</keyword>
<evidence type="ECO:0000313" key="6">
    <source>
        <dbReference type="EMBL" id="KAK4879789.1"/>
    </source>
</evidence>
<keyword evidence="2" id="KW-0677">Repeat</keyword>
<gene>
    <name evidence="6" type="ORF">RN001_007935</name>
</gene>
<dbReference type="SMART" id="SM00320">
    <property type="entry name" value="WD40"/>
    <property type="match status" value="4"/>
</dbReference>
<evidence type="ECO:0000259" key="5">
    <source>
        <dbReference type="PROSITE" id="PS50908"/>
    </source>
</evidence>
<name>A0AAN7P9L2_9COLE</name>
<organism evidence="6 7">
    <name type="scientific">Aquatica leii</name>
    <dbReference type="NCBI Taxonomy" id="1421715"/>
    <lineage>
        <taxon>Eukaryota</taxon>
        <taxon>Metazoa</taxon>
        <taxon>Ecdysozoa</taxon>
        <taxon>Arthropoda</taxon>
        <taxon>Hexapoda</taxon>
        <taxon>Insecta</taxon>
        <taxon>Pterygota</taxon>
        <taxon>Neoptera</taxon>
        <taxon>Endopterygota</taxon>
        <taxon>Coleoptera</taxon>
        <taxon>Polyphaga</taxon>
        <taxon>Elateriformia</taxon>
        <taxon>Elateroidea</taxon>
        <taxon>Lampyridae</taxon>
        <taxon>Luciolinae</taxon>
        <taxon>Aquatica</taxon>
    </lineage>
</organism>
<dbReference type="GO" id="GO:0005774">
    <property type="term" value="C:vacuolar membrane"/>
    <property type="evidence" value="ECO:0007669"/>
    <property type="project" value="TreeGrafter"/>
</dbReference>
<comment type="similarity">
    <text evidence="3">Belongs to the WD repeat WDR59 family.</text>
</comment>
<dbReference type="AlphaFoldDB" id="A0AAN7P9L2"/>
<comment type="caution">
    <text evidence="6">The sequence shown here is derived from an EMBL/GenBank/DDBJ whole genome shotgun (WGS) entry which is preliminary data.</text>
</comment>
<dbReference type="InterPro" id="IPR036322">
    <property type="entry name" value="WD40_repeat_dom_sf"/>
</dbReference>
<dbReference type="GO" id="GO:1904263">
    <property type="term" value="P:positive regulation of TORC1 signaling"/>
    <property type="evidence" value="ECO:0007669"/>
    <property type="project" value="TreeGrafter"/>
</dbReference>
<dbReference type="InterPro" id="IPR049567">
    <property type="entry name" value="WDR59-like"/>
</dbReference>
<dbReference type="Gene3D" id="2.130.10.10">
    <property type="entry name" value="YVTN repeat-like/Quinoprotein amine dehydrogenase"/>
    <property type="match status" value="2"/>
</dbReference>
<evidence type="ECO:0000256" key="2">
    <source>
        <dbReference type="ARBA" id="ARBA00022737"/>
    </source>
</evidence>
<dbReference type="Proteomes" id="UP001353858">
    <property type="component" value="Unassembled WGS sequence"/>
</dbReference>
<feature type="repeat" description="WD" evidence="4">
    <location>
        <begin position="189"/>
        <end position="231"/>
    </location>
</feature>
<sequence length="865" mass="98162">MAVRWSSEFFTALEHRELQASAMAVDSTGTFVLLAGRRYIAVRNLDDTDFENIRKFPRQSKYDVNTAEWNPTQQNSELCVISSNQHIEILKWSLGELTQTHSMRAHTRVITDLNWHKSDPNVLASCSIDTFIHIWDMRDFRKPSLSLSAIAEASQVRWNQVSPHILATAHDGDIKVWDQRKGNAPIQYITAHLSKINGLDWNPQIENQLATASQDNTVKFFDINNPRRVEFVLVSNAPVWRARFTPFGNGLVTVVVPQLRRGENSLLLWNTNSRSAPVHTFVGHKDVVLEFQWRKQKLGENDFQLVTWSRDQTLLVWRIEPFLQKLCGYDPNNCRKLDGVENEVSDTASEVSYKAVTKIKPLQQEFSLLNVQIPNLKVVKMDASQRCCVVSANANNYKVTLHVNFPNGYPNGIPPVFEIGQGSSIDEFVSKHLLQSLTYIAQQRVSKGRTCLEPCLRQFVVMLEQLVDSSDVTQLHQHQYLEPDVLGTFNDACIPFPRTSGAKFCSVSILVCFGRQLHMRRTLAKVDSSTPRALSALGNGFNNRRGNEQLTVISHYIQKQRLRIKQSNRSLKGVITVYDAAGLFSVNRQLAEKYILDGDVTRICKYNAKIAEFVGRWDLVQAWTLAGLVIKTQEVEQEDMMEHPFGNQLIQSLITHYANHSDLQTAAMLSCVFGKGQDEKARRKSLLKYFSVGTGSPYHTIPPADVVADGWVFPLLRAVRSNSLDNLRVEELPQLIPQKPPVSAFYEYYKLAYAEMLHRWGLLYNRAEILKYLCTPAEIHRGVEFLTDCQKCKEPSRTTSCPTCKRISLECIICHISVKGSANCCLVCGHGGHTKHIQQWFERYNVCATGCGCKCLIETVGMFNF</sequence>
<evidence type="ECO:0000313" key="7">
    <source>
        <dbReference type="Proteomes" id="UP001353858"/>
    </source>
</evidence>
<dbReference type="InterPro" id="IPR006575">
    <property type="entry name" value="RWD_dom"/>
</dbReference>
<dbReference type="GO" id="GO:0035591">
    <property type="term" value="F:signaling adaptor activity"/>
    <property type="evidence" value="ECO:0007669"/>
    <property type="project" value="TreeGrafter"/>
</dbReference>
<dbReference type="PROSITE" id="PS50082">
    <property type="entry name" value="WD_REPEATS_2"/>
    <property type="match status" value="2"/>
</dbReference>
<dbReference type="InterPro" id="IPR019775">
    <property type="entry name" value="WD40_repeat_CS"/>
</dbReference>
<feature type="repeat" description="WD" evidence="4">
    <location>
        <begin position="103"/>
        <end position="138"/>
    </location>
</feature>
<dbReference type="CDD" id="cd16692">
    <property type="entry name" value="mRING-H2-C3H3C2_WDR59"/>
    <property type="match status" value="1"/>
</dbReference>
<dbReference type="GO" id="GO:0034198">
    <property type="term" value="P:cellular response to amino acid starvation"/>
    <property type="evidence" value="ECO:0007669"/>
    <property type="project" value="TreeGrafter"/>
</dbReference>
<evidence type="ECO:0000256" key="4">
    <source>
        <dbReference type="PROSITE-ProRule" id="PRU00221"/>
    </source>
</evidence>
<dbReference type="GO" id="GO:0035859">
    <property type="term" value="C:Seh1-associated complex"/>
    <property type="evidence" value="ECO:0007669"/>
    <property type="project" value="TreeGrafter"/>
</dbReference>